<dbReference type="PANTHER" id="PTHR48068:SF4">
    <property type="entry name" value="TATA-BOX BINDING PROTEIN ASSOCIATED FACTOR 9"/>
    <property type="match status" value="1"/>
</dbReference>
<evidence type="ECO:0000256" key="6">
    <source>
        <dbReference type="SAM" id="MobiDB-lite"/>
    </source>
</evidence>
<organism evidence="7 8">
    <name type="scientific">Euplotes crassus</name>
    <dbReference type="NCBI Taxonomy" id="5936"/>
    <lineage>
        <taxon>Eukaryota</taxon>
        <taxon>Sar</taxon>
        <taxon>Alveolata</taxon>
        <taxon>Ciliophora</taxon>
        <taxon>Intramacronucleata</taxon>
        <taxon>Spirotrichea</taxon>
        <taxon>Hypotrichia</taxon>
        <taxon>Euplotida</taxon>
        <taxon>Euplotidae</taxon>
        <taxon>Moneuplotes</taxon>
    </lineage>
</organism>
<dbReference type="PANTHER" id="PTHR48068">
    <property type="entry name" value="TAF9 RNA POLYMERASE II, TATA BOX-BINDING PROTEIN (TBP)-ASSOCIATED FACTOR"/>
    <property type="match status" value="1"/>
</dbReference>
<dbReference type="SUPFAM" id="SSF47113">
    <property type="entry name" value="Histone-fold"/>
    <property type="match status" value="1"/>
</dbReference>
<evidence type="ECO:0000256" key="3">
    <source>
        <dbReference type="ARBA" id="ARBA00023015"/>
    </source>
</evidence>
<name>A0AAD1XWH6_EUPCR</name>
<dbReference type="GO" id="GO:0051123">
    <property type="term" value="P:RNA polymerase II preinitiation complex assembly"/>
    <property type="evidence" value="ECO:0007669"/>
    <property type="project" value="TreeGrafter"/>
</dbReference>
<evidence type="ECO:0000256" key="4">
    <source>
        <dbReference type="ARBA" id="ARBA00023163"/>
    </source>
</evidence>
<dbReference type="EMBL" id="CAMPGE010022722">
    <property type="protein sequence ID" value="CAI2380743.1"/>
    <property type="molecule type" value="Genomic_DNA"/>
</dbReference>
<dbReference type="Pfam" id="PF02291">
    <property type="entry name" value="TFIID-31kDa"/>
    <property type="match status" value="1"/>
</dbReference>
<dbReference type="GO" id="GO:0016251">
    <property type="term" value="F:RNA polymerase II general transcription initiation factor activity"/>
    <property type="evidence" value="ECO:0007669"/>
    <property type="project" value="TreeGrafter"/>
</dbReference>
<evidence type="ECO:0000256" key="5">
    <source>
        <dbReference type="ARBA" id="ARBA00023242"/>
    </source>
</evidence>
<accession>A0AAD1XWH6</accession>
<dbReference type="GO" id="GO:0000124">
    <property type="term" value="C:SAGA complex"/>
    <property type="evidence" value="ECO:0007669"/>
    <property type="project" value="TreeGrafter"/>
</dbReference>
<dbReference type="Proteomes" id="UP001295684">
    <property type="component" value="Unassembled WGS sequence"/>
</dbReference>
<dbReference type="AlphaFoldDB" id="A0AAD1XWH6"/>
<evidence type="ECO:0008006" key="9">
    <source>
        <dbReference type="Google" id="ProtNLM"/>
    </source>
</evidence>
<reference evidence="7" key="1">
    <citation type="submission" date="2023-07" db="EMBL/GenBank/DDBJ databases">
        <authorList>
            <consortium name="AG Swart"/>
            <person name="Singh M."/>
            <person name="Singh A."/>
            <person name="Seah K."/>
            <person name="Emmerich C."/>
        </authorList>
    </citation>
    <scope>NUCLEOTIDE SEQUENCE</scope>
    <source>
        <strain evidence="7">DP1</strain>
    </source>
</reference>
<keyword evidence="3" id="KW-0805">Transcription regulation</keyword>
<evidence type="ECO:0000256" key="1">
    <source>
        <dbReference type="ARBA" id="ARBA00004123"/>
    </source>
</evidence>
<evidence type="ECO:0000256" key="2">
    <source>
        <dbReference type="ARBA" id="ARBA00007646"/>
    </source>
</evidence>
<feature type="compositionally biased region" description="Acidic residues" evidence="6">
    <location>
        <begin position="195"/>
        <end position="204"/>
    </location>
</feature>
<comment type="subcellular location">
    <subcellularLocation>
        <location evidence="1">Nucleus</location>
    </subcellularLocation>
</comment>
<dbReference type="InterPro" id="IPR003162">
    <property type="entry name" value="TFIID-31"/>
</dbReference>
<proteinExistence type="inferred from homology"/>
<comment type="similarity">
    <text evidence="2">Belongs to the TAF9 family.</text>
</comment>
<feature type="region of interest" description="Disordered" evidence="6">
    <location>
        <begin position="157"/>
        <end position="204"/>
    </location>
</feature>
<dbReference type="InterPro" id="IPR051431">
    <property type="entry name" value="TFIID_subunit_9"/>
</dbReference>
<dbReference type="GO" id="GO:0003713">
    <property type="term" value="F:transcription coactivator activity"/>
    <property type="evidence" value="ECO:0007669"/>
    <property type="project" value="TreeGrafter"/>
</dbReference>
<sequence>MEPSDDRDADRKIPFFEKSIIDIFERNGIEEYDMQTIQQILKFMQKYSNEVYRKADLIRIHADKKRENVNVDDVKLAIEAHNENSFYKPLSKETIENIARRRNVNPIPAPTDFSNLIDQIPESDYTLTQPNFEVYDEEIQEKMKKKFEEQTKFIKKTSENSYSGTKRSRRQVPDGNIDMIEASIHGPLSARKMNDDDDDEFLPG</sequence>
<evidence type="ECO:0000313" key="7">
    <source>
        <dbReference type="EMBL" id="CAI2380743.1"/>
    </source>
</evidence>
<evidence type="ECO:0000313" key="8">
    <source>
        <dbReference type="Proteomes" id="UP001295684"/>
    </source>
</evidence>
<dbReference type="Gene3D" id="1.10.20.10">
    <property type="entry name" value="Histone, subunit A"/>
    <property type="match status" value="1"/>
</dbReference>
<keyword evidence="4" id="KW-0804">Transcription</keyword>
<dbReference type="InterPro" id="IPR009072">
    <property type="entry name" value="Histone-fold"/>
</dbReference>
<keyword evidence="5" id="KW-0539">Nucleus</keyword>
<keyword evidence="8" id="KW-1185">Reference proteome</keyword>
<dbReference type="GO" id="GO:0046982">
    <property type="term" value="F:protein heterodimerization activity"/>
    <property type="evidence" value="ECO:0007669"/>
    <property type="project" value="InterPro"/>
</dbReference>
<dbReference type="GO" id="GO:0005669">
    <property type="term" value="C:transcription factor TFIID complex"/>
    <property type="evidence" value="ECO:0007669"/>
    <property type="project" value="TreeGrafter"/>
</dbReference>
<gene>
    <name evidence="7" type="ORF">ECRASSUSDP1_LOCUS22183</name>
</gene>
<comment type="caution">
    <text evidence="7">The sequence shown here is derived from an EMBL/GenBank/DDBJ whole genome shotgun (WGS) entry which is preliminary data.</text>
</comment>
<protein>
    <recommendedName>
        <fullName evidence="9">Transcription initiation factor TFIID subunit 9</fullName>
    </recommendedName>
</protein>